<dbReference type="OrthoDB" id="4629527at2759"/>
<proteinExistence type="predicted"/>
<dbReference type="InterPro" id="IPR045518">
    <property type="entry name" value="2EXR"/>
</dbReference>
<evidence type="ECO:0000313" key="2">
    <source>
        <dbReference type="EMBL" id="KXJ89556.1"/>
    </source>
</evidence>
<dbReference type="AlphaFoldDB" id="A0A136IXU0"/>
<accession>A0A136IXU0</accession>
<dbReference type="InParanoid" id="A0A136IXU0"/>
<name>A0A136IXU0_9PEZI</name>
<evidence type="ECO:0000313" key="3">
    <source>
        <dbReference type="Proteomes" id="UP000070501"/>
    </source>
</evidence>
<dbReference type="Proteomes" id="UP000070501">
    <property type="component" value="Unassembled WGS sequence"/>
</dbReference>
<protein>
    <recommendedName>
        <fullName evidence="1">2EXR domain-containing protein</fullName>
    </recommendedName>
</protein>
<dbReference type="Pfam" id="PF20150">
    <property type="entry name" value="2EXR"/>
    <property type="match status" value="1"/>
</dbReference>
<feature type="domain" description="2EXR" evidence="1">
    <location>
        <begin position="18"/>
        <end position="91"/>
    </location>
</feature>
<dbReference type="EMBL" id="KQ964255">
    <property type="protein sequence ID" value="KXJ89556.1"/>
    <property type="molecule type" value="Genomic_DNA"/>
</dbReference>
<gene>
    <name evidence="2" type="ORF">Micbo1qcDRAFT_206488</name>
</gene>
<keyword evidence="3" id="KW-1185">Reference proteome</keyword>
<sequence length="310" mass="34702">MSSQAQDQPSTNQPVEAFTHFGRLPPELRFRIYDIALPESLSHVHTVAMLTAGSSGWTTPFVITQIVQGLVPPLLEACQESHAETLRLYSRLPQIPCRIVVDVGANTFSATRGQGRVPMRLMPCTVWRRFHPQASLFFLDRAATSSLFRQLSTSISASLLLPKVEWLTSILLCRHTFEHQLLACRGAENVSRGQPFIRLTSLRSMRVGLLHRWQDVALIEGPIATVLEDIPDLVMAGLLSTTDDQYQDDAESIPAPALDVMFRLMVAKTVRKTLHDVEALEEAGIHIIWCVLHRGVTRVLDIEDYVPPRP</sequence>
<organism evidence="2 3">
    <name type="scientific">Microdochium bolleyi</name>
    <dbReference type="NCBI Taxonomy" id="196109"/>
    <lineage>
        <taxon>Eukaryota</taxon>
        <taxon>Fungi</taxon>
        <taxon>Dikarya</taxon>
        <taxon>Ascomycota</taxon>
        <taxon>Pezizomycotina</taxon>
        <taxon>Sordariomycetes</taxon>
        <taxon>Xylariomycetidae</taxon>
        <taxon>Xylariales</taxon>
        <taxon>Microdochiaceae</taxon>
        <taxon>Microdochium</taxon>
    </lineage>
</organism>
<reference evidence="3" key="1">
    <citation type="submission" date="2016-02" db="EMBL/GenBank/DDBJ databases">
        <title>Draft genome sequence of Microdochium bolleyi, a fungal endophyte of beachgrass.</title>
        <authorList>
            <consortium name="DOE Joint Genome Institute"/>
            <person name="David A.S."/>
            <person name="May G."/>
            <person name="Haridas S."/>
            <person name="Lim J."/>
            <person name="Wang M."/>
            <person name="Labutti K."/>
            <person name="Lipzen A."/>
            <person name="Barry K."/>
            <person name="Grigoriev I.V."/>
        </authorList>
    </citation>
    <scope>NUCLEOTIDE SEQUENCE [LARGE SCALE GENOMIC DNA]</scope>
    <source>
        <strain evidence="3">J235TASD1</strain>
    </source>
</reference>
<evidence type="ECO:0000259" key="1">
    <source>
        <dbReference type="Pfam" id="PF20150"/>
    </source>
</evidence>